<evidence type="ECO:0000256" key="7">
    <source>
        <dbReference type="RuleBase" id="RU003879"/>
    </source>
</evidence>
<keyword evidence="7" id="KW-0813">Transport</keyword>
<keyword evidence="7" id="KW-0653">Protein transport</keyword>
<dbReference type="GO" id="GO:0015031">
    <property type="term" value="P:protein transport"/>
    <property type="evidence" value="ECO:0007669"/>
    <property type="project" value="UniProtKB-KW"/>
</dbReference>
<evidence type="ECO:0000256" key="4">
    <source>
        <dbReference type="ARBA" id="ARBA00022692"/>
    </source>
</evidence>
<sequence length="124" mass="13393">MNLTEPARPRRKPSLTPMIDVVFLLLVFFMLASRFGVEAMLPLPLASSGGASYNGPPRLVDILPDGVMLNGQPVANLPEALKPLTTQPTDLIILRGKDDATLQRVVTVTEQLRAAGFTSLVLVE</sequence>
<comment type="caution">
    <text evidence="8">The sequence shown here is derived from an EMBL/GenBank/DDBJ whole genome shotgun (WGS) entry which is preliminary data.</text>
</comment>
<dbReference type="GO" id="GO:0005886">
    <property type="term" value="C:plasma membrane"/>
    <property type="evidence" value="ECO:0007669"/>
    <property type="project" value="UniProtKB-SubCell"/>
</dbReference>
<evidence type="ECO:0000313" key="8">
    <source>
        <dbReference type="EMBL" id="KUJ81144.1"/>
    </source>
</evidence>
<keyword evidence="5" id="KW-1133">Transmembrane helix</keyword>
<gene>
    <name evidence="8" type="ORF">AVO44_04565</name>
</gene>
<dbReference type="PANTHER" id="PTHR30558:SF3">
    <property type="entry name" value="BIOPOLYMER TRANSPORT PROTEIN EXBD-RELATED"/>
    <property type="match status" value="1"/>
</dbReference>
<dbReference type="Pfam" id="PF02472">
    <property type="entry name" value="ExbD"/>
    <property type="match status" value="1"/>
</dbReference>
<dbReference type="Proteomes" id="UP000053690">
    <property type="component" value="Unassembled WGS sequence"/>
</dbReference>
<evidence type="ECO:0000256" key="3">
    <source>
        <dbReference type="ARBA" id="ARBA00022475"/>
    </source>
</evidence>
<evidence type="ECO:0000256" key="5">
    <source>
        <dbReference type="ARBA" id="ARBA00022989"/>
    </source>
</evidence>
<evidence type="ECO:0000256" key="2">
    <source>
        <dbReference type="ARBA" id="ARBA00005811"/>
    </source>
</evidence>
<comment type="similarity">
    <text evidence="2 7">Belongs to the ExbD/TolR family.</text>
</comment>
<dbReference type="OrthoDB" id="5456447at2"/>
<dbReference type="GO" id="GO:0022857">
    <property type="term" value="F:transmembrane transporter activity"/>
    <property type="evidence" value="ECO:0007669"/>
    <property type="project" value="InterPro"/>
</dbReference>
<dbReference type="PANTHER" id="PTHR30558">
    <property type="entry name" value="EXBD MEMBRANE COMPONENT OF PMF-DRIVEN MACROMOLECULE IMPORT SYSTEM"/>
    <property type="match status" value="1"/>
</dbReference>
<dbReference type="AlphaFoldDB" id="A0A0X3U025"/>
<evidence type="ECO:0000313" key="9">
    <source>
        <dbReference type="Proteomes" id="UP000053690"/>
    </source>
</evidence>
<dbReference type="STRING" id="1685378.AVO44_04565"/>
<evidence type="ECO:0000256" key="1">
    <source>
        <dbReference type="ARBA" id="ARBA00004162"/>
    </source>
</evidence>
<name>A0A0X3U025_9RHOB</name>
<keyword evidence="3" id="KW-1003">Cell membrane</keyword>
<organism evidence="8 9">
    <name type="scientific">Ruegeria profundi</name>
    <dbReference type="NCBI Taxonomy" id="1685378"/>
    <lineage>
        <taxon>Bacteria</taxon>
        <taxon>Pseudomonadati</taxon>
        <taxon>Pseudomonadota</taxon>
        <taxon>Alphaproteobacteria</taxon>
        <taxon>Rhodobacterales</taxon>
        <taxon>Roseobacteraceae</taxon>
        <taxon>Ruegeria</taxon>
    </lineage>
</organism>
<dbReference type="InterPro" id="IPR003400">
    <property type="entry name" value="ExbD"/>
</dbReference>
<dbReference type="EMBL" id="LQBP01000002">
    <property type="protein sequence ID" value="KUJ81144.1"/>
    <property type="molecule type" value="Genomic_DNA"/>
</dbReference>
<dbReference type="RefSeq" id="WP_068333234.1">
    <property type="nucleotide sequence ID" value="NZ_LQBP01000002.1"/>
</dbReference>
<comment type="subcellular location">
    <subcellularLocation>
        <location evidence="1">Cell membrane</location>
        <topology evidence="1">Single-pass membrane protein</topology>
    </subcellularLocation>
    <subcellularLocation>
        <location evidence="7">Cell membrane</location>
        <topology evidence="7">Single-pass type II membrane protein</topology>
    </subcellularLocation>
</comment>
<proteinExistence type="inferred from homology"/>
<keyword evidence="4 7" id="KW-0812">Transmembrane</keyword>
<keyword evidence="6" id="KW-0472">Membrane</keyword>
<keyword evidence="8" id="KW-0670">Pyruvate</keyword>
<protein>
    <submittedName>
        <fullName evidence="8">Indolepyruvate ferredoxin oxidoreductase</fullName>
    </submittedName>
</protein>
<reference evidence="9" key="1">
    <citation type="submission" date="2015-12" db="EMBL/GenBank/DDBJ databases">
        <authorList>
            <person name="Zhang G."/>
            <person name="Stingl U."/>
        </authorList>
    </citation>
    <scope>NUCLEOTIDE SEQUENCE [LARGE SCALE GENOMIC DNA]</scope>
    <source>
        <strain evidence="9">ZGT108</strain>
    </source>
</reference>
<keyword evidence="9" id="KW-1185">Reference proteome</keyword>
<accession>A0A0X3U025</accession>
<evidence type="ECO:0000256" key="6">
    <source>
        <dbReference type="ARBA" id="ARBA00023136"/>
    </source>
</evidence>